<comment type="subcellular location">
    <subcellularLocation>
        <location evidence="1">Membrane</location>
    </subcellularLocation>
</comment>
<keyword evidence="3 5" id="KW-1133">Transmembrane helix</keyword>
<evidence type="ECO:0000313" key="7">
    <source>
        <dbReference type="Proteomes" id="UP000694888"/>
    </source>
</evidence>
<evidence type="ECO:0000256" key="5">
    <source>
        <dbReference type="SAM" id="Phobius"/>
    </source>
</evidence>
<dbReference type="RefSeq" id="XP_005107623.1">
    <property type="nucleotide sequence ID" value="XM_005107566.1"/>
</dbReference>
<evidence type="ECO:0000256" key="4">
    <source>
        <dbReference type="ARBA" id="ARBA00023136"/>
    </source>
</evidence>
<dbReference type="InterPro" id="IPR019430">
    <property type="entry name" value="7TM_GPCR_serpentine_rcpt_Srx"/>
</dbReference>
<gene>
    <name evidence="8" type="primary">LOC101851764</name>
</gene>
<evidence type="ECO:0000313" key="8">
    <source>
        <dbReference type="RefSeq" id="XP_005107623.1"/>
    </source>
</evidence>
<evidence type="ECO:0000256" key="1">
    <source>
        <dbReference type="ARBA" id="ARBA00004370"/>
    </source>
</evidence>
<dbReference type="Pfam" id="PF10328">
    <property type="entry name" value="7TM_GPCR_Srx"/>
    <property type="match status" value="1"/>
</dbReference>
<reference evidence="8" key="1">
    <citation type="submission" date="2025-08" db="UniProtKB">
        <authorList>
            <consortium name="RefSeq"/>
        </authorList>
    </citation>
    <scope>IDENTIFICATION</scope>
</reference>
<evidence type="ECO:0000256" key="3">
    <source>
        <dbReference type="ARBA" id="ARBA00022989"/>
    </source>
</evidence>
<sequence>MNVSVILGVFVCVAGLVMNSLSTSVFLRQDWRKNTVTVTLLSLTVSDICVLAWSLLYYSSDPLIATASSHGVDLGPIQVYFFTWPRSMFYDISSCTTVLVSLERCLCVVLPLKVNSLLTPRRVKMLLFLVWSLGVATYIPVFASQFLVWKQDPFANTTVLTVALTSYRLKVETAHNIFNTLFLQTACQITVVVNTAILTSGLNRSTKFQNDSSNMSTAREFTVSSTAVLTTVLLARPATPEDSYENTIWGAKQ</sequence>
<dbReference type="Gene3D" id="1.20.1070.10">
    <property type="entry name" value="Rhodopsin 7-helix transmembrane proteins"/>
    <property type="match status" value="1"/>
</dbReference>
<keyword evidence="2 5" id="KW-0812">Transmembrane</keyword>
<feature type="transmembrane region" description="Helical" evidence="5">
    <location>
        <begin position="126"/>
        <end position="149"/>
    </location>
</feature>
<name>A0ABM0K330_APLCA</name>
<dbReference type="Proteomes" id="UP000694888">
    <property type="component" value="Unplaced"/>
</dbReference>
<protein>
    <submittedName>
        <fullName evidence="8">Neurotensin receptor type 2-like</fullName>
    </submittedName>
</protein>
<feature type="transmembrane region" description="Helical" evidence="5">
    <location>
        <begin position="6"/>
        <end position="27"/>
    </location>
</feature>
<dbReference type="SUPFAM" id="SSF81321">
    <property type="entry name" value="Family A G protein-coupled receptor-like"/>
    <property type="match status" value="1"/>
</dbReference>
<accession>A0ABM0K330</accession>
<dbReference type="InterPro" id="IPR017452">
    <property type="entry name" value="GPCR_Rhodpsn_7TM"/>
</dbReference>
<evidence type="ECO:0000256" key="2">
    <source>
        <dbReference type="ARBA" id="ARBA00022692"/>
    </source>
</evidence>
<keyword evidence="7" id="KW-1185">Reference proteome</keyword>
<evidence type="ECO:0000259" key="6">
    <source>
        <dbReference type="PROSITE" id="PS50262"/>
    </source>
</evidence>
<feature type="domain" description="G-protein coupled receptors family 1 profile" evidence="6">
    <location>
        <begin position="18"/>
        <end position="142"/>
    </location>
</feature>
<dbReference type="GeneID" id="101851764"/>
<organism evidence="7 8">
    <name type="scientific">Aplysia californica</name>
    <name type="common">California sea hare</name>
    <dbReference type="NCBI Taxonomy" id="6500"/>
    <lineage>
        <taxon>Eukaryota</taxon>
        <taxon>Metazoa</taxon>
        <taxon>Spiralia</taxon>
        <taxon>Lophotrochozoa</taxon>
        <taxon>Mollusca</taxon>
        <taxon>Gastropoda</taxon>
        <taxon>Heterobranchia</taxon>
        <taxon>Euthyneura</taxon>
        <taxon>Tectipleura</taxon>
        <taxon>Aplysiida</taxon>
        <taxon>Aplysioidea</taxon>
        <taxon>Aplysiidae</taxon>
        <taxon>Aplysia</taxon>
    </lineage>
</organism>
<proteinExistence type="predicted"/>
<dbReference type="PANTHER" id="PTHR46641:SF2">
    <property type="entry name" value="FMRFAMIDE RECEPTOR"/>
    <property type="match status" value="1"/>
</dbReference>
<dbReference type="InterPro" id="IPR052954">
    <property type="entry name" value="GPCR-Ligand_Int"/>
</dbReference>
<dbReference type="PROSITE" id="PS50262">
    <property type="entry name" value="G_PROTEIN_RECEP_F1_2"/>
    <property type="match status" value="1"/>
</dbReference>
<keyword evidence="4 5" id="KW-0472">Membrane</keyword>
<dbReference type="PANTHER" id="PTHR46641">
    <property type="entry name" value="FMRFAMIDE RECEPTOR-RELATED"/>
    <property type="match status" value="1"/>
</dbReference>